<sequence length="321" mass="35095">PPIRLTTLRKDIFSASFSSSLGMSGQTFTAKPSKRPKRRQVKKEPGTKTEGRRDGGSRERRDKRDKTKGRREIEFMPVNFGTRGVMGATSNLIGDMDMDEDMRPTHLGGPDELLQGRVNLGHRAPPKITGMYPTSLPFAEPDEGTTELRIQAEARDEEQAPTGPSQSAQEMLFPDRAPGEERPDTLFVVQLPPELPSRQVKLNRKKALAQAAAAKRSEKEAAVKAEPGAPAPVDMHPAPSSAKQPSMLSYVPAGLIGKIRRHRSGRVSMVLGDYVYDITPGAEGGFAQDVMVMDDKDNKAYNLGAVNKKLVVSVNLAELLK</sequence>
<evidence type="ECO:0000256" key="4">
    <source>
        <dbReference type="ARBA" id="ARBA00023242"/>
    </source>
</evidence>
<proteinExistence type="predicted"/>
<organism evidence="6 7">
    <name type="scientific">Kipferlia bialata</name>
    <dbReference type="NCBI Taxonomy" id="797122"/>
    <lineage>
        <taxon>Eukaryota</taxon>
        <taxon>Metamonada</taxon>
        <taxon>Carpediemonas-like organisms</taxon>
        <taxon>Kipferlia</taxon>
    </lineage>
</organism>
<dbReference type="Pfam" id="PF05132">
    <property type="entry name" value="RNA_pol_Rpc4"/>
    <property type="match status" value="1"/>
</dbReference>
<dbReference type="GO" id="GO:0003677">
    <property type="term" value="F:DNA binding"/>
    <property type="evidence" value="ECO:0007669"/>
    <property type="project" value="InterPro"/>
</dbReference>
<evidence type="ECO:0000313" key="6">
    <source>
        <dbReference type="EMBL" id="GIQ87612.1"/>
    </source>
</evidence>
<protein>
    <submittedName>
        <fullName evidence="6">DNA-directed RNA polymerase III subunit RPC4</fullName>
    </submittedName>
</protein>
<keyword evidence="7" id="KW-1185">Reference proteome</keyword>
<dbReference type="Proteomes" id="UP000265618">
    <property type="component" value="Unassembled WGS sequence"/>
</dbReference>
<dbReference type="GO" id="GO:0005666">
    <property type="term" value="C:RNA polymerase III complex"/>
    <property type="evidence" value="ECO:0007669"/>
    <property type="project" value="InterPro"/>
</dbReference>
<keyword evidence="2 6" id="KW-0240">DNA-directed RNA polymerase</keyword>
<feature type="compositionally biased region" description="Basic residues" evidence="5">
    <location>
        <begin position="32"/>
        <end position="41"/>
    </location>
</feature>
<dbReference type="OrthoDB" id="5836119at2759"/>
<evidence type="ECO:0000256" key="2">
    <source>
        <dbReference type="ARBA" id="ARBA00022478"/>
    </source>
</evidence>
<feature type="region of interest" description="Disordered" evidence="5">
    <location>
        <begin position="213"/>
        <end position="245"/>
    </location>
</feature>
<keyword evidence="4" id="KW-0539">Nucleus</keyword>
<dbReference type="InterPro" id="IPR007811">
    <property type="entry name" value="RPC4"/>
</dbReference>
<evidence type="ECO:0000256" key="3">
    <source>
        <dbReference type="ARBA" id="ARBA00023163"/>
    </source>
</evidence>
<feature type="region of interest" description="Disordered" evidence="5">
    <location>
        <begin position="15"/>
        <end position="72"/>
    </location>
</feature>
<feature type="compositionally biased region" description="Polar residues" evidence="5">
    <location>
        <begin position="21"/>
        <end position="30"/>
    </location>
</feature>
<gene>
    <name evidence="6" type="ORF">KIPB_009686</name>
</gene>
<feature type="compositionally biased region" description="Basic and acidic residues" evidence="5">
    <location>
        <begin position="42"/>
        <end position="72"/>
    </location>
</feature>
<reference evidence="6 7" key="1">
    <citation type="journal article" date="2018" name="PLoS ONE">
        <title>The draft genome of Kipferlia bialata reveals reductive genome evolution in fornicate parasites.</title>
        <authorList>
            <person name="Tanifuji G."/>
            <person name="Takabayashi S."/>
            <person name="Kume K."/>
            <person name="Takagi M."/>
            <person name="Nakayama T."/>
            <person name="Kamikawa R."/>
            <person name="Inagaki Y."/>
            <person name="Hashimoto T."/>
        </authorList>
    </citation>
    <scope>NUCLEOTIDE SEQUENCE [LARGE SCALE GENOMIC DNA]</scope>
    <source>
        <strain evidence="6">NY0173</strain>
    </source>
</reference>
<accession>A0A9K3GLT8</accession>
<dbReference type="PANTHER" id="PTHR13408:SF0">
    <property type="entry name" value="DNA-DIRECTED RNA POLYMERASE III SUBUNIT RPC4"/>
    <property type="match status" value="1"/>
</dbReference>
<evidence type="ECO:0000256" key="5">
    <source>
        <dbReference type="SAM" id="MobiDB-lite"/>
    </source>
</evidence>
<dbReference type="AlphaFoldDB" id="A0A9K3GLT8"/>
<dbReference type="GO" id="GO:0042797">
    <property type="term" value="P:tRNA transcription by RNA polymerase III"/>
    <property type="evidence" value="ECO:0007669"/>
    <property type="project" value="TreeGrafter"/>
</dbReference>
<comment type="subcellular location">
    <subcellularLocation>
        <location evidence="1">Nucleus</location>
    </subcellularLocation>
</comment>
<evidence type="ECO:0000313" key="7">
    <source>
        <dbReference type="Proteomes" id="UP000265618"/>
    </source>
</evidence>
<comment type="caution">
    <text evidence="6">The sequence shown here is derived from an EMBL/GenBank/DDBJ whole genome shotgun (WGS) entry which is preliminary data.</text>
</comment>
<name>A0A9K3GLT8_9EUKA</name>
<keyword evidence="3" id="KW-0804">Transcription</keyword>
<dbReference type="EMBL" id="BDIP01003364">
    <property type="protein sequence ID" value="GIQ87612.1"/>
    <property type="molecule type" value="Genomic_DNA"/>
</dbReference>
<evidence type="ECO:0000256" key="1">
    <source>
        <dbReference type="ARBA" id="ARBA00004123"/>
    </source>
</evidence>
<feature type="non-terminal residue" evidence="6">
    <location>
        <position position="1"/>
    </location>
</feature>
<dbReference type="PANTHER" id="PTHR13408">
    <property type="entry name" value="DNA-DIRECTED RNA POLYMERASE III"/>
    <property type="match status" value="1"/>
</dbReference>